<evidence type="ECO:0000256" key="5">
    <source>
        <dbReference type="ARBA" id="ARBA00022692"/>
    </source>
</evidence>
<evidence type="ECO:0000313" key="10">
    <source>
        <dbReference type="EMBL" id="OHX64219.1"/>
    </source>
</evidence>
<evidence type="ECO:0000256" key="3">
    <source>
        <dbReference type="ARBA" id="ARBA00022448"/>
    </source>
</evidence>
<feature type="transmembrane region" description="Helical" evidence="9">
    <location>
        <begin position="318"/>
        <end position="336"/>
    </location>
</feature>
<feature type="transmembrane region" description="Helical" evidence="9">
    <location>
        <begin position="77"/>
        <end position="95"/>
    </location>
</feature>
<evidence type="ECO:0000256" key="8">
    <source>
        <dbReference type="PIRNR" id="PIRNR005353"/>
    </source>
</evidence>
<evidence type="ECO:0000313" key="11">
    <source>
        <dbReference type="Proteomes" id="UP000179797"/>
    </source>
</evidence>
<dbReference type="EMBL" id="JRYR02000002">
    <property type="protein sequence ID" value="OHX64219.1"/>
    <property type="molecule type" value="Genomic_DNA"/>
</dbReference>
<evidence type="ECO:0000256" key="9">
    <source>
        <dbReference type="SAM" id="Phobius"/>
    </source>
</evidence>
<dbReference type="InterPro" id="IPR045018">
    <property type="entry name" value="Azg-like"/>
</dbReference>
<evidence type="ECO:0000256" key="1">
    <source>
        <dbReference type="ARBA" id="ARBA00004651"/>
    </source>
</evidence>
<dbReference type="PIRSF" id="PIRSF005353">
    <property type="entry name" value="PbuG"/>
    <property type="match status" value="1"/>
</dbReference>
<name>A0A1S1YT74_FLAPC</name>
<dbReference type="STRING" id="915059.NH26_21690"/>
<feature type="transmembrane region" description="Helical" evidence="9">
    <location>
        <begin position="51"/>
        <end position="70"/>
    </location>
</feature>
<dbReference type="PANTHER" id="PTHR43337:SF1">
    <property type="entry name" value="XANTHINE_URACIL PERMEASE C887.17-RELATED"/>
    <property type="match status" value="1"/>
</dbReference>
<reference evidence="10 11" key="1">
    <citation type="journal article" date="2012" name="Int. J. Syst. Evol. Microbiol.">
        <title>Flammeovirga pacifica sp. nov., isolated from deep-sea sediment.</title>
        <authorList>
            <person name="Xu H."/>
            <person name="Fu Y."/>
            <person name="Yang N."/>
            <person name="Ding Z."/>
            <person name="Lai Q."/>
            <person name="Zeng R."/>
        </authorList>
    </citation>
    <scope>NUCLEOTIDE SEQUENCE [LARGE SCALE GENOMIC DNA]</scope>
    <source>
        <strain evidence="11">DSM 24597 / LMG 26175 / WPAGA1</strain>
    </source>
</reference>
<evidence type="ECO:0000256" key="7">
    <source>
        <dbReference type="ARBA" id="ARBA00023136"/>
    </source>
</evidence>
<comment type="subcellular location">
    <subcellularLocation>
        <location evidence="1 8">Cell membrane</location>
        <topology evidence="1 8">Multi-pass membrane protein</topology>
    </subcellularLocation>
</comment>
<keyword evidence="3 8" id="KW-0813">Transport</keyword>
<proteinExistence type="inferred from homology"/>
<feature type="transmembrane region" description="Helical" evidence="9">
    <location>
        <begin position="374"/>
        <end position="407"/>
    </location>
</feature>
<feature type="transmembrane region" description="Helical" evidence="9">
    <location>
        <begin position="413"/>
        <end position="430"/>
    </location>
</feature>
<dbReference type="GO" id="GO:0005345">
    <property type="term" value="F:purine nucleobase transmembrane transporter activity"/>
    <property type="evidence" value="ECO:0007669"/>
    <property type="project" value="TreeGrafter"/>
</dbReference>
<dbReference type="InterPro" id="IPR026033">
    <property type="entry name" value="Azg-like_bact_archaea"/>
</dbReference>
<protein>
    <submittedName>
        <fullName evidence="10">Guanine permease</fullName>
    </submittedName>
</protein>
<feature type="transmembrane region" description="Helical" evidence="9">
    <location>
        <begin position="193"/>
        <end position="214"/>
    </location>
</feature>
<feature type="transmembrane region" description="Helical" evidence="9">
    <location>
        <begin position="21"/>
        <end position="39"/>
    </location>
</feature>
<comment type="caution">
    <text evidence="10">The sequence shown here is derived from an EMBL/GenBank/DDBJ whole genome shotgun (WGS) entry which is preliminary data.</text>
</comment>
<dbReference type="InterPro" id="IPR006043">
    <property type="entry name" value="NCS2"/>
</dbReference>
<evidence type="ECO:0000256" key="4">
    <source>
        <dbReference type="ARBA" id="ARBA00022475"/>
    </source>
</evidence>
<dbReference type="Pfam" id="PF00860">
    <property type="entry name" value="Xan_ur_permease"/>
    <property type="match status" value="1"/>
</dbReference>
<dbReference type="AlphaFoldDB" id="A0A1S1YT74"/>
<feature type="transmembrane region" description="Helical" evidence="9">
    <location>
        <begin position="169"/>
        <end position="186"/>
    </location>
</feature>
<keyword evidence="6 8" id="KW-1133">Transmembrane helix</keyword>
<feature type="transmembrane region" description="Helical" evidence="9">
    <location>
        <begin position="342"/>
        <end position="362"/>
    </location>
</feature>
<dbReference type="Proteomes" id="UP000179797">
    <property type="component" value="Unassembled WGS sequence"/>
</dbReference>
<organism evidence="10 11">
    <name type="scientific">Flammeovirga pacifica</name>
    <dbReference type="NCBI Taxonomy" id="915059"/>
    <lineage>
        <taxon>Bacteria</taxon>
        <taxon>Pseudomonadati</taxon>
        <taxon>Bacteroidota</taxon>
        <taxon>Cytophagia</taxon>
        <taxon>Cytophagales</taxon>
        <taxon>Flammeovirgaceae</taxon>
        <taxon>Flammeovirga</taxon>
    </lineage>
</organism>
<gene>
    <name evidence="10" type="ORF">NH26_21690</name>
</gene>
<keyword evidence="5 8" id="KW-0812">Transmembrane</keyword>
<dbReference type="RefSeq" id="WP_044220962.1">
    <property type="nucleotide sequence ID" value="NZ_JRYR02000002.1"/>
</dbReference>
<feature type="transmembrane region" description="Helical" evidence="9">
    <location>
        <begin position="234"/>
        <end position="252"/>
    </location>
</feature>
<feature type="transmembrane region" description="Helical" evidence="9">
    <location>
        <begin position="101"/>
        <end position="119"/>
    </location>
</feature>
<keyword evidence="11" id="KW-1185">Reference proteome</keyword>
<dbReference type="OrthoDB" id="9808458at2"/>
<dbReference type="GO" id="GO:0005886">
    <property type="term" value="C:plasma membrane"/>
    <property type="evidence" value="ECO:0007669"/>
    <property type="project" value="UniProtKB-SubCell"/>
</dbReference>
<keyword evidence="7 8" id="KW-0472">Membrane</keyword>
<feature type="transmembrane region" description="Helical" evidence="9">
    <location>
        <begin position="131"/>
        <end position="149"/>
    </location>
</feature>
<evidence type="ECO:0000256" key="6">
    <source>
        <dbReference type="ARBA" id="ARBA00022989"/>
    </source>
</evidence>
<accession>A0A1S1YT74</accession>
<dbReference type="PANTHER" id="PTHR43337">
    <property type="entry name" value="XANTHINE/URACIL PERMEASE C887.17-RELATED"/>
    <property type="match status" value="1"/>
</dbReference>
<keyword evidence="4 8" id="KW-1003">Cell membrane</keyword>
<sequence>MEFLDKIFKLKDNNTTVSKEFIGGLTTFLTMAYIIFVNPDILSQAGMDKPALFSVTLIAGIVGTLLAAFWGKMPFAMAPGMGLNAFFTYTIVLGAGVPWETALGIVFISGVAFVILTFLGVREKVANAIPLFLRISVTAGIGLFITFIGMRNMGLIVANQATLVSLGEFTPTLIISLIGFFVIAYLEHKKVTGGILIGILFITITSILFGYVKLPETIIDTPPSIAPVFMKLDIMSALKWTFIGPIFSFMFVDLFDSLSTIIACSNQAGLTKKDGSVPRLDKILEADAASTVVGSVLGTSTTTIYIESASGIASGARTGLASVFTALLMFGCLFFAPVAGIVPAYATAPALLMVGVYMFMNIKEVKFDSMITAVPAFLTIILMPLTYSISMGITFGFISYVLLMVVGGKGKELPVTMYVIGALSVLNLIAG</sequence>
<evidence type="ECO:0000256" key="2">
    <source>
        <dbReference type="ARBA" id="ARBA00005697"/>
    </source>
</evidence>
<comment type="similarity">
    <text evidence="2 8">Belongs to the nucleobase:cation symporter-2 (NCS2) (TC 2.A.40) family. Azg-like subfamily.</text>
</comment>